<dbReference type="Pfam" id="PF03235">
    <property type="entry name" value="GmrSD_N"/>
    <property type="match status" value="1"/>
</dbReference>
<feature type="domain" description="GmrSD restriction endonucleases N-terminal" evidence="1">
    <location>
        <begin position="15"/>
        <end position="210"/>
    </location>
</feature>
<gene>
    <name evidence="2" type="ORF">E4T88_04065</name>
</gene>
<dbReference type="RefSeq" id="WP_135104182.1">
    <property type="nucleotide sequence ID" value="NZ_JADGKW010000001.1"/>
</dbReference>
<comment type="caution">
    <text evidence="2">The sequence shown here is derived from an EMBL/GenBank/DDBJ whole genome shotgun (WGS) entry which is preliminary data.</text>
</comment>
<dbReference type="Proteomes" id="UP000298285">
    <property type="component" value="Unassembled WGS sequence"/>
</dbReference>
<dbReference type="PANTHER" id="PTHR35149:SF1">
    <property type="entry name" value="DUF5655 DOMAIN-CONTAINING PROTEIN"/>
    <property type="match status" value="1"/>
</dbReference>
<protein>
    <submittedName>
        <fullName evidence="2">DUF262 domain-containing protein</fullName>
    </submittedName>
</protein>
<sequence>MAEKGLKAICELMGQTFTIPHYQRGYRWEDQEVTELLDDLWAFQKDKDSGDFYCLQPIVLQQNEKGNYDVLDGQQRLTTLYLLLVYLEERRKDDGYLQPLFSLNYSTREKCEEFLSAKTFSNNEIDSSNIDFYHICKAYQCIDKWFKDEKHSGAKGKILNILLDKTEKGNRNVKVIHYEVENETNPIDVFIRLNVGKIPLTDAELTKALLLQSDKYPPKELDFNKMKLYNIANEWDFIETTLQERAFWYFLNDNSNAKSTHIEFIFDLLANKINTDKQYFKIKPKKYATFLIFSEYLQDLIDNGKLSRIEAVEKIWSSVIEYFEYFKEWFQNRTLYHYVGLLIALKDNNIIESIVQKAKEFSKSKFKEYLEREIAIIIKNKKPIDKLAYEDENGRKSDYQDIIKVLLLHNIHTTLRSEKEKPRFPFELYKEQNWSLEHIHARNSQSLTDTTKQKEWLSDHIKSLSNSNIEGSYNELISKMEGLISQNEVDNTTFENIEEEVYELLEKNFEFGSDENIHLIKNLCLLDKATNSQLNNSVFDVKREIIKKRELTGYYIPVCTKNVFLKAYTAYPTTNVYWTKTDRGDYFKDIENTYNFFVNKLTV</sequence>
<evidence type="ECO:0000313" key="3">
    <source>
        <dbReference type="Proteomes" id="UP000298285"/>
    </source>
</evidence>
<dbReference type="PANTHER" id="PTHR35149">
    <property type="entry name" value="SLL5132 PROTEIN"/>
    <property type="match status" value="1"/>
</dbReference>
<dbReference type="InterPro" id="IPR004919">
    <property type="entry name" value="GmrSD_N"/>
</dbReference>
<accession>A0A4Y9IRF3</accession>
<dbReference type="AlphaFoldDB" id="A0A4Y9IRF3"/>
<evidence type="ECO:0000259" key="1">
    <source>
        <dbReference type="Pfam" id="PF03235"/>
    </source>
</evidence>
<dbReference type="EMBL" id="SPPK01000001">
    <property type="protein sequence ID" value="TFU91167.1"/>
    <property type="molecule type" value="Genomic_DNA"/>
</dbReference>
<evidence type="ECO:0000313" key="2">
    <source>
        <dbReference type="EMBL" id="TFU91167.1"/>
    </source>
</evidence>
<reference evidence="2 3" key="1">
    <citation type="submission" date="2019-03" db="EMBL/GenBank/DDBJ databases">
        <title>Diversity of the mouse oral microbiome.</title>
        <authorList>
            <person name="Joseph S."/>
            <person name="Aduse-Opoku J."/>
            <person name="Curtis M."/>
            <person name="Wade W."/>
            <person name="Hashim A."/>
        </authorList>
    </citation>
    <scope>NUCLEOTIDE SEQUENCE [LARGE SCALE GENOMIC DNA]</scope>
    <source>
        <strain evidence="2 3">P11</strain>
    </source>
</reference>
<name>A0A4Y9IRF3_9BACT</name>
<dbReference type="OrthoDB" id="9798761at2"/>
<organism evidence="2 3">
    <name type="scientific">Dysgonomonas mossii</name>
    <dbReference type="NCBI Taxonomy" id="163665"/>
    <lineage>
        <taxon>Bacteria</taxon>
        <taxon>Pseudomonadati</taxon>
        <taxon>Bacteroidota</taxon>
        <taxon>Bacteroidia</taxon>
        <taxon>Bacteroidales</taxon>
        <taxon>Dysgonomonadaceae</taxon>
        <taxon>Dysgonomonas</taxon>
    </lineage>
</organism>
<proteinExistence type="predicted"/>